<dbReference type="STRING" id="1173061.A0A0J9X2R6"/>
<keyword evidence="11" id="KW-1133">Transmembrane helix</keyword>
<evidence type="ECO:0000256" key="8">
    <source>
        <dbReference type="ARBA" id="ARBA00023180"/>
    </source>
</evidence>
<feature type="signal peptide" evidence="10">
    <location>
        <begin position="1"/>
        <end position="16"/>
    </location>
</feature>
<reference evidence="13" key="3">
    <citation type="submission" date="2020-01" db="EMBL/GenBank/DDBJ databases">
        <authorList>
            <person name="Perkins V."/>
            <person name="Lessard M.-H."/>
            <person name="Dugat-Bony E."/>
            <person name="Frenette M."/>
            <person name="Labrie S."/>
        </authorList>
    </citation>
    <scope>NUCLEOTIDE SEQUENCE</scope>
    <source>
        <strain evidence="13">LMA-70</strain>
    </source>
</reference>
<comment type="subcellular location">
    <subcellularLocation>
        <location evidence="1">Cell envelope</location>
    </subcellularLocation>
    <subcellularLocation>
        <location evidence="10">Cell membrane</location>
        <topology evidence="10">Lipid-anchor</topology>
        <topology evidence="10">GPI-anchor</topology>
    </subcellularLocation>
    <subcellularLocation>
        <location evidence="2">Membrane</location>
        <topology evidence="2">Lipid-anchor</topology>
        <topology evidence="2">GPI-anchor</topology>
    </subcellularLocation>
</comment>
<feature type="chain" id="PRO_5044513760" description="1,3-beta-glucanosyltransferase" evidence="10">
    <location>
        <begin position="17"/>
        <end position="466"/>
    </location>
</feature>
<feature type="transmembrane region" description="Helical" evidence="11">
    <location>
        <begin position="443"/>
        <end position="465"/>
    </location>
</feature>
<keyword evidence="9 10" id="KW-0449">Lipoprotein</keyword>
<dbReference type="GO" id="GO:0071970">
    <property type="term" value="P:fungal-type cell wall (1-&gt;3)-beta-D-glucan biosynthetic process"/>
    <property type="evidence" value="ECO:0007669"/>
    <property type="project" value="TreeGrafter"/>
</dbReference>
<dbReference type="GO" id="GO:0009277">
    <property type="term" value="C:fungal-type cell wall"/>
    <property type="evidence" value="ECO:0007669"/>
    <property type="project" value="UniProtKB-ARBA"/>
</dbReference>
<dbReference type="GO" id="GO:0042124">
    <property type="term" value="F:1,3-beta-glucanosyltransferase activity"/>
    <property type="evidence" value="ECO:0007669"/>
    <property type="project" value="TreeGrafter"/>
</dbReference>
<comment type="similarity">
    <text evidence="3 10">Belongs to the glycosyl hydrolase 72 family.</text>
</comment>
<dbReference type="FunFam" id="3.20.20.80:FF:000032">
    <property type="entry name" value="1,3-beta-glucanosyltransferase"/>
    <property type="match status" value="1"/>
</dbReference>
<accession>A0A0J9X2R6</accession>
<comment type="function">
    <text evidence="10">Splits internally a 1,3-beta-glucan molecule and transfers the newly generated reducing end (the donor) to the non-reducing end of another 1,3-beta-glucan molecule (the acceptor) forming a 1,3-beta linkage, resulting in the elongation of 1,3-beta-glucan chains in the cell wall.</text>
</comment>
<dbReference type="PANTHER" id="PTHR31468:SF5">
    <property type="entry name" value="1,3-BETA-GLUCANOSYLTRANSFERASE GAS5"/>
    <property type="match status" value="1"/>
</dbReference>
<keyword evidence="4 10" id="KW-0336">GPI-anchor</keyword>
<dbReference type="Proteomes" id="UP000242525">
    <property type="component" value="Unassembled WGS sequence"/>
</dbReference>
<dbReference type="Pfam" id="PF03198">
    <property type="entry name" value="Glyco_hydro_72"/>
    <property type="match status" value="1"/>
</dbReference>
<dbReference type="GO" id="GO:0005886">
    <property type="term" value="C:plasma membrane"/>
    <property type="evidence" value="ECO:0007669"/>
    <property type="project" value="UniProtKB-SubCell"/>
</dbReference>
<dbReference type="AlphaFoldDB" id="A0A0J9X2R6"/>
<evidence type="ECO:0000313" key="12">
    <source>
        <dbReference type="EMBL" id="CDO51626.1"/>
    </source>
</evidence>
<keyword evidence="6 10" id="KW-0732">Signal</keyword>
<dbReference type="GO" id="GO:0098552">
    <property type="term" value="C:side of membrane"/>
    <property type="evidence" value="ECO:0007669"/>
    <property type="project" value="UniProtKB-KW"/>
</dbReference>
<comment type="caution">
    <text evidence="12">The sequence shown here is derived from an EMBL/GenBank/DDBJ whole genome shotgun (WGS) entry which is preliminary data.</text>
</comment>
<organism evidence="12 14">
    <name type="scientific">Geotrichum candidum</name>
    <name type="common">Oospora lactis</name>
    <name type="synonym">Dipodascus geotrichum</name>
    <dbReference type="NCBI Taxonomy" id="1173061"/>
    <lineage>
        <taxon>Eukaryota</taxon>
        <taxon>Fungi</taxon>
        <taxon>Dikarya</taxon>
        <taxon>Ascomycota</taxon>
        <taxon>Saccharomycotina</taxon>
        <taxon>Dipodascomycetes</taxon>
        <taxon>Dipodascales</taxon>
        <taxon>Dipodascaceae</taxon>
        <taxon>Geotrichum</taxon>
    </lineage>
</organism>
<name>A0A0J9X2R6_GEOCN</name>
<reference evidence="12 14" key="1">
    <citation type="submission" date="2014-03" db="EMBL/GenBank/DDBJ databases">
        <authorList>
            <person name="Casaregola S."/>
        </authorList>
    </citation>
    <scope>NUCLEOTIDE SEQUENCE [LARGE SCALE GENOMIC DNA]</scope>
    <source>
        <strain evidence="12 14">CLIB 918</strain>
    </source>
</reference>
<evidence type="ECO:0000256" key="9">
    <source>
        <dbReference type="ARBA" id="ARBA00023288"/>
    </source>
</evidence>
<sequence>MKFLLSLLAASSLVSAALNPITVKGNAFYDSKTNKRFFIKGVDYLPGGSSDFSDPLLDIDVCKRDIEYFKDLGLNSIRVYSVDNSGDHSKCMKLLDDAGIYLILDVNTPKNSINRASPANSYNTAYLQHVFATIDAFKDYDNLLGFFAANEVINDENTTSSAPYVKATIRDMKAYIKAQASRAIPVGYSAADISTNRQQQAEYFNCGSDDERLDMFGMNDYSWCGKSSFSLSGYDKKVETYSGYTKPMFLSEFGCNEITPRPFTEVESIYSEDMSSVFSGGLVYEYSEEDNKYGLVEISKDGKITKKTDYNNLKSELAKVQIPSGDAGASTKTDASKCPAYEEGVWEVDPDSSVPSMPKRASAFLTAGAGKALGTNGPNTSYGDEGDIEDNKAAAEAALTAKTSSKAASATGSGSATAAAASGASASASASGNAAGAIAPAPVGLIVAAPLAVVLSSTIFGALMVL</sequence>
<evidence type="ECO:0000256" key="3">
    <source>
        <dbReference type="ARBA" id="ARBA00007528"/>
    </source>
</evidence>
<proteinExistence type="inferred from homology"/>
<dbReference type="EC" id="2.4.1.-" evidence="10"/>
<dbReference type="PANTHER" id="PTHR31468">
    <property type="entry name" value="1,3-BETA-GLUCANOSYLTRANSFERASE GAS1"/>
    <property type="match status" value="1"/>
</dbReference>
<keyword evidence="14" id="KW-1185">Reference proteome</keyword>
<dbReference type="OrthoDB" id="421038at2759"/>
<evidence type="ECO:0000256" key="6">
    <source>
        <dbReference type="ARBA" id="ARBA00022729"/>
    </source>
</evidence>
<dbReference type="EMBL" id="QQZK01000070">
    <property type="protein sequence ID" value="KAF5098668.1"/>
    <property type="molecule type" value="Genomic_DNA"/>
</dbReference>
<evidence type="ECO:0000256" key="5">
    <source>
        <dbReference type="ARBA" id="ARBA00022679"/>
    </source>
</evidence>
<reference evidence="13" key="2">
    <citation type="journal article" date="2020" name="Front. Microbiol.">
        <title>Phenotypic and Genetic Characterization of the Cheese Ripening Yeast Geotrichum candidum.</title>
        <authorList>
            <person name="Perkins V."/>
            <person name="Vignola S."/>
            <person name="Lessard M.H."/>
            <person name="Plante P.L."/>
            <person name="Corbeil J."/>
            <person name="Dugat-Bony E."/>
            <person name="Frenette M."/>
            <person name="Labrie S."/>
        </authorList>
    </citation>
    <scope>NUCLEOTIDE SEQUENCE</scope>
    <source>
        <strain evidence="13">LMA-70</strain>
    </source>
</reference>
<dbReference type="Gene3D" id="3.20.20.80">
    <property type="entry name" value="Glycosidases"/>
    <property type="match status" value="1"/>
</dbReference>
<dbReference type="Proteomes" id="UP000750522">
    <property type="component" value="Unassembled WGS sequence"/>
</dbReference>
<dbReference type="EMBL" id="CCBN010000001">
    <property type="protein sequence ID" value="CDO51626.1"/>
    <property type="molecule type" value="Genomic_DNA"/>
</dbReference>
<evidence type="ECO:0000256" key="1">
    <source>
        <dbReference type="ARBA" id="ARBA00004196"/>
    </source>
</evidence>
<evidence type="ECO:0000313" key="13">
    <source>
        <dbReference type="EMBL" id="KAF5098668.1"/>
    </source>
</evidence>
<dbReference type="InterPro" id="IPR004886">
    <property type="entry name" value="Glucanosyltransferase"/>
</dbReference>
<dbReference type="SUPFAM" id="SSF51445">
    <property type="entry name" value="(Trans)glycosidases"/>
    <property type="match status" value="1"/>
</dbReference>
<evidence type="ECO:0000256" key="7">
    <source>
        <dbReference type="ARBA" id="ARBA00023136"/>
    </source>
</evidence>
<keyword evidence="5 10" id="KW-0808">Transferase</keyword>
<evidence type="ECO:0000313" key="14">
    <source>
        <dbReference type="Proteomes" id="UP000242525"/>
    </source>
</evidence>
<keyword evidence="11" id="KW-0812">Transmembrane</keyword>
<evidence type="ECO:0000256" key="11">
    <source>
        <dbReference type="SAM" id="Phobius"/>
    </source>
</evidence>
<evidence type="ECO:0000256" key="4">
    <source>
        <dbReference type="ARBA" id="ARBA00022622"/>
    </source>
</evidence>
<dbReference type="GO" id="GO:0031505">
    <property type="term" value="P:fungal-type cell wall organization"/>
    <property type="evidence" value="ECO:0007669"/>
    <property type="project" value="TreeGrafter"/>
</dbReference>
<dbReference type="InterPro" id="IPR017853">
    <property type="entry name" value="GH"/>
</dbReference>
<gene>
    <name evidence="12" type="ORF">BN980_GECA01s09470g</name>
    <name evidence="13" type="ORF">DV451_003300</name>
</gene>
<protein>
    <recommendedName>
        <fullName evidence="10">1,3-beta-glucanosyltransferase</fullName>
        <ecNumber evidence="10">2.4.1.-</ecNumber>
    </recommendedName>
</protein>
<keyword evidence="7 10" id="KW-0472">Membrane</keyword>
<keyword evidence="8" id="KW-0325">Glycoprotein</keyword>
<evidence type="ECO:0000256" key="2">
    <source>
        <dbReference type="ARBA" id="ARBA00004589"/>
    </source>
</evidence>
<evidence type="ECO:0000256" key="10">
    <source>
        <dbReference type="RuleBase" id="RU361209"/>
    </source>
</evidence>